<dbReference type="Proteomes" id="UP001652582">
    <property type="component" value="Chromosome 8"/>
</dbReference>
<proteinExistence type="predicted"/>
<name>A0ABM3LIL0_BICAN</name>
<gene>
    <name evidence="4" type="primary">LOC112058626</name>
</gene>
<keyword evidence="1" id="KW-0812">Transmembrane</keyword>
<evidence type="ECO:0000313" key="4">
    <source>
        <dbReference type="RefSeq" id="XP_052738904.1"/>
    </source>
</evidence>
<reference evidence="4" key="1">
    <citation type="submission" date="2025-08" db="UniProtKB">
        <authorList>
            <consortium name="RefSeq"/>
        </authorList>
    </citation>
    <scope>IDENTIFICATION</scope>
</reference>
<evidence type="ECO:0000313" key="3">
    <source>
        <dbReference type="Proteomes" id="UP001652582"/>
    </source>
</evidence>
<feature type="chain" id="PRO_5045548116" evidence="2">
    <location>
        <begin position="24"/>
        <end position="547"/>
    </location>
</feature>
<evidence type="ECO:0000256" key="2">
    <source>
        <dbReference type="SAM" id="SignalP"/>
    </source>
</evidence>
<sequence length="547" mass="62820">MLALSNLWIIFAVNIHMFVQVSSENKYKNFQCVNFKMFDTSSVNVKLKNVPGYIMNSELYLYYFASRTSRLLANQTFSKGRDVEFEVVSYTPPSECILYVKLHLSNRIVKQQLIRYYKDGKAARHPCMSHCILEFDDWTGIQNKTTLTTSDRHNEFKPKDQCMAPPPKNVSSYEIVQSLQHINYRHLDNVTIDAVIVKNIPPNNEVSLKWGNGNVIAKSKQYTECWHTFDRLNYTFRNEYNNSILNIELSPSSTMFEPPPFKLIPIALFNSVYESSANYRFSTVRKIIKKHNLKIHSRKRNNKKKEKKKITLKQPSYKKHPCLDKCIILIDIAYEMHKMNSTKSAVYSKERLLDNNNDLFETDDIEPIEMCPKDETLNFTQEIDDSKHNEINNYHKSYTTTTTTTAATTTTTVRISSTTISSTTLISKTTSILKTSTESKVLESMKTSTEVTSAMQTYTEVTPPGDGGQLNTILPIVAAIFALLILIVAIVWYRRYKKAKAVNANAYCYISPLNYAQLDLQSSDIYSVPKKDYVSVYTRIVGVLKSK</sequence>
<dbReference type="RefSeq" id="XP_052738904.1">
    <property type="nucleotide sequence ID" value="XM_052882944.1"/>
</dbReference>
<dbReference type="GeneID" id="112058626"/>
<evidence type="ECO:0000256" key="1">
    <source>
        <dbReference type="SAM" id="Phobius"/>
    </source>
</evidence>
<keyword evidence="1" id="KW-1133">Transmembrane helix</keyword>
<feature type="signal peptide" evidence="2">
    <location>
        <begin position="1"/>
        <end position="23"/>
    </location>
</feature>
<keyword evidence="2" id="KW-0732">Signal</keyword>
<keyword evidence="1" id="KW-0472">Membrane</keyword>
<protein>
    <submittedName>
        <fullName evidence="4">Uncharacterized protein LOC112058626 isoform X1</fullName>
    </submittedName>
</protein>
<keyword evidence="3" id="KW-1185">Reference proteome</keyword>
<accession>A0ABM3LIL0</accession>
<organism evidence="3 4">
    <name type="scientific">Bicyclus anynana</name>
    <name type="common">Squinting bush brown butterfly</name>
    <dbReference type="NCBI Taxonomy" id="110368"/>
    <lineage>
        <taxon>Eukaryota</taxon>
        <taxon>Metazoa</taxon>
        <taxon>Ecdysozoa</taxon>
        <taxon>Arthropoda</taxon>
        <taxon>Hexapoda</taxon>
        <taxon>Insecta</taxon>
        <taxon>Pterygota</taxon>
        <taxon>Neoptera</taxon>
        <taxon>Endopterygota</taxon>
        <taxon>Lepidoptera</taxon>
        <taxon>Glossata</taxon>
        <taxon>Ditrysia</taxon>
        <taxon>Papilionoidea</taxon>
        <taxon>Nymphalidae</taxon>
        <taxon>Satyrinae</taxon>
        <taxon>Satyrini</taxon>
        <taxon>Mycalesina</taxon>
        <taxon>Bicyclus</taxon>
    </lineage>
</organism>
<feature type="transmembrane region" description="Helical" evidence="1">
    <location>
        <begin position="473"/>
        <end position="493"/>
    </location>
</feature>